<keyword evidence="2" id="KW-0472">Membrane</keyword>
<evidence type="ECO:0008006" key="5">
    <source>
        <dbReference type="Google" id="ProtNLM"/>
    </source>
</evidence>
<keyword evidence="4" id="KW-1185">Reference proteome</keyword>
<evidence type="ECO:0000256" key="1">
    <source>
        <dbReference type="SAM" id="MobiDB-lite"/>
    </source>
</evidence>
<feature type="compositionally biased region" description="Pro residues" evidence="1">
    <location>
        <begin position="29"/>
        <end position="39"/>
    </location>
</feature>
<keyword evidence="2" id="KW-0812">Transmembrane</keyword>
<gene>
    <name evidence="3" type="ORF">H634G_00189</name>
</gene>
<dbReference type="PANTHER" id="PTHR42912">
    <property type="entry name" value="METHYLTRANSFERASE"/>
    <property type="match status" value="1"/>
</dbReference>
<reference evidence="4" key="1">
    <citation type="journal article" date="2014" name="BMC Genomics">
        <title>The genome sequence of the biocontrol fungus Metarhizium anisopliae and comparative genomics of Metarhizium species.</title>
        <authorList>
            <person name="Pattemore J.A."/>
            <person name="Hane J.K."/>
            <person name="Williams A.H."/>
            <person name="Wilson B.A."/>
            <person name="Stodart B.J."/>
            <person name="Ash G.J."/>
        </authorList>
    </citation>
    <scope>NUCLEOTIDE SEQUENCE [LARGE SCALE GENOMIC DNA]</scope>
    <source>
        <strain evidence="4">BRIP 53293</strain>
    </source>
</reference>
<protein>
    <recommendedName>
        <fullName evidence="5">Methyltransferase type 11 domain-containing protein</fullName>
    </recommendedName>
</protein>
<organism evidence="3 4">
    <name type="scientific">Metarhizium anisopliae BRIP 53293</name>
    <dbReference type="NCBI Taxonomy" id="1291518"/>
    <lineage>
        <taxon>Eukaryota</taxon>
        <taxon>Fungi</taxon>
        <taxon>Dikarya</taxon>
        <taxon>Ascomycota</taxon>
        <taxon>Pezizomycotina</taxon>
        <taxon>Sordariomycetes</taxon>
        <taxon>Hypocreomycetidae</taxon>
        <taxon>Hypocreales</taxon>
        <taxon>Clavicipitaceae</taxon>
        <taxon>Metarhizium</taxon>
    </lineage>
</organism>
<accession>A0A0D9PCM4</accession>
<dbReference type="InterPro" id="IPR050508">
    <property type="entry name" value="Methyltransf_Superfamily"/>
</dbReference>
<dbReference type="InterPro" id="IPR029063">
    <property type="entry name" value="SAM-dependent_MTases_sf"/>
</dbReference>
<sequence>MVTTRGFARAARLPRRFASTASKAARKQPPAPAPAPPPRLSKSYKPSPRNAPSQPRRAPNPSRPSDTLQSLWRRSWLPLSGAALLSGFLGFYIVGTAVASLKTRPCQASCEHAAPTGRPPALTGDNAEQFDKELDLPERWMGITKLRKKLAGHAKGNVLELAVGTGRNLQHYNWDALGGTHPAPGKQTAAGGISSFTGLDISADMLDVARKRLVAVVPPVADSEPSAGRSTLADHTGGRLSLLDDRLRLICSDAHRPLPRAAGATPLSSSASDATYDTIIQTFGLCSVSDPVAVLCNLASAVKPDTGRIILLEHGKGWYGLVNGLLDKNAEKHFEKYGCWWNRDIEALVDEAVQKTPGLEIVTLDRPNIMQMGTLVWVELRMRGKR</sequence>
<dbReference type="OrthoDB" id="416496at2759"/>
<evidence type="ECO:0000313" key="3">
    <source>
        <dbReference type="EMBL" id="KJK83826.1"/>
    </source>
</evidence>
<name>A0A0D9PCM4_METAN</name>
<dbReference type="EMBL" id="KE384719">
    <property type="protein sequence ID" value="KJK83826.1"/>
    <property type="molecule type" value="Genomic_DNA"/>
</dbReference>
<dbReference type="Proteomes" id="UP000054544">
    <property type="component" value="Unassembled WGS sequence"/>
</dbReference>
<dbReference type="SUPFAM" id="SSF53335">
    <property type="entry name" value="S-adenosyl-L-methionine-dependent methyltransferases"/>
    <property type="match status" value="1"/>
</dbReference>
<feature type="region of interest" description="Disordered" evidence="1">
    <location>
        <begin position="1"/>
        <end position="67"/>
    </location>
</feature>
<dbReference type="STRING" id="1291518.A0A0D9PCM4"/>
<evidence type="ECO:0000256" key="2">
    <source>
        <dbReference type="SAM" id="Phobius"/>
    </source>
</evidence>
<dbReference type="PANTHER" id="PTHR42912:SF83">
    <property type="entry name" value="METHYLTRANSFERASE TYPE 11 DOMAIN-CONTAINING PROTEIN"/>
    <property type="match status" value="1"/>
</dbReference>
<keyword evidence="2" id="KW-1133">Transmembrane helix</keyword>
<dbReference type="GO" id="GO:0008168">
    <property type="term" value="F:methyltransferase activity"/>
    <property type="evidence" value="ECO:0007669"/>
    <property type="project" value="TreeGrafter"/>
</dbReference>
<feature type="compositionally biased region" description="Low complexity" evidence="1">
    <location>
        <begin position="1"/>
        <end position="11"/>
    </location>
</feature>
<dbReference type="AlphaFoldDB" id="A0A0D9PCM4"/>
<dbReference type="Gene3D" id="3.40.50.150">
    <property type="entry name" value="Vaccinia Virus protein VP39"/>
    <property type="match status" value="1"/>
</dbReference>
<proteinExistence type="predicted"/>
<feature type="transmembrane region" description="Helical" evidence="2">
    <location>
        <begin position="76"/>
        <end position="101"/>
    </location>
</feature>
<evidence type="ECO:0000313" key="4">
    <source>
        <dbReference type="Proteomes" id="UP000054544"/>
    </source>
</evidence>